<dbReference type="InterPro" id="IPR027463">
    <property type="entry name" value="AcrB_DN_DC_subdom"/>
</dbReference>
<feature type="transmembrane region" description="Helical" evidence="8">
    <location>
        <begin position="386"/>
        <end position="409"/>
    </location>
</feature>
<evidence type="ECO:0000313" key="9">
    <source>
        <dbReference type="EMBL" id="BAV63608.1"/>
    </source>
</evidence>
<feature type="transmembrane region" description="Helical" evidence="8">
    <location>
        <begin position="947"/>
        <end position="965"/>
    </location>
</feature>
<dbReference type="SUPFAM" id="SSF82866">
    <property type="entry name" value="Multidrug efflux transporter AcrB transmembrane domain"/>
    <property type="match status" value="2"/>
</dbReference>
<dbReference type="KEGG" id="sclo:SCLO_1005680"/>
<gene>
    <name evidence="9" type="ORF">SCLO_1005680</name>
</gene>
<dbReference type="Gene3D" id="3.30.70.1430">
    <property type="entry name" value="Multidrug efflux transporter AcrB pore domain"/>
    <property type="match status" value="2"/>
</dbReference>
<evidence type="ECO:0000256" key="5">
    <source>
        <dbReference type="ARBA" id="ARBA00022692"/>
    </source>
</evidence>
<feature type="transmembrane region" description="Helical" evidence="8">
    <location>
        <begin position="359"/>
        <end position="380"/>
    </location>
</feature>
<evidence type="ECO:0000256" key="4">
    <source>
        <dbReference type="ARBA" id="ARBA00022519"/>
    </source>
</evidence>
<evidence type="ECO:0000256" key="2">
    <source>
        <dbReference type="ARBA" id="ARBA00022448"/>
    </source>
</evidence>
<reference evidence="9 10" key="1">
    <citation type="submission" date="2016-10" db="EMBL/GenBank/DDBJ databases">
        <title>Complete Genome Sequence of the Nonylphenol-Degrading Bacterium Sphingobium cloacae JCM 10874T.</title>
        <authorList>
            <person name="Ootsuka M."/>
            <person name="Nishizawa T."/>
            <person name="Ohta H."/>
        </authorList>
    </citation>
    <scope>NUCLEOTIDE SEQUENCE [LARGE SCALE GENOMIC DNA]</scope>
    <source>
        <strain evidence="9 10">JCM 10874</strain>
    </source>
</reference>
<dbReference type="RefSeq" id="WP_197705125.1">
    <property type="nucleotide sequence ID" value="NZ_AP017655.1"/>
</dbReference>
<comment type="subcellular location">
    <subcellularLocation>
        <location evidence="1">Cell inner membrane</location>
        <topology evidence="1">Multi-pass membrane protein</topology>
    </subcellularLocation>
</comment>
<organism evidence="9 10">
    <name type="scientific">Sphingobium cloacae</name>
    <dbReference type="NCBI Taxonomy" id="120107"/>
    <lineage>
        <taxon>Bacteria</taxon>
        <taxon>Pseudomonadati</taxon>
        <taxon>Pseudomonadota</taxon>
        <taxon>Alphaproteobacteria</taxon>
        <taxon>Sphingomonadales</taxon>
        <taxon>Sphingomonadaceae</taxon>
        <taxon>Sphingobium</taxon>
    </lineage>
</organism>
<dbReference type="PANTHER" id="PTHR32063:SF34">
    <property type="entry name" value="MULTIDRUG RESISTANCE PROTEIN MDTC"/>
    <property type="match status" value="1"/>
</dbReference>
<sequence>MIARFFIARPVAAALLAVAMMLTGLLAWRLLPTAPLPEVDFPAIAVEASLPGANPRTMAAAVAVPLQRSLGSIAGVRLMEATSGQGTVEIVMIFELGRDINDAARDVQAAINAARGQLPSGMPSEPVYRKLNPSQAPIMALALSSDTLPPERLYDDASAILAQKLSQVPGVGEVSLGGASLPAMRVQLNPHALAAHGIALDEVRQAIANANALTPLGATEREGRSWQIGSNAQLRQVADYEMLVVARRANGLVRLADVATVSESTENRYAMGFHNDRPAVLLTVRRQPGANIVATIDAIREDLPALRALLPAEARLEVVLDRSPGIRATIREAQLALALSVGLVILVVGLFLRRWRAAVIPSLAIPVALVTSFAAMWALGFSLNNLSLTALIVAAGLVVDDAIVILENISRHIEAGLSPRRAALRGTREVGFTLIAMNLSLLVVFVAILFMGGVITLLFREFSLTLAAAMLISLLVSLTLTPALCARLLKPGSGDARPGGFPAKVAAFYERTLDAALRHRRITLGLLVAVTAINVGLYIVIPKGFLPEQDTGQLTAFARGDDGMSFQLMQPKIETYRRYLLADPAVADVVGQAGGDTGINNALMLVRLKPMAERRETVGAVLARLRAGMPKVPGGVLWVNVDQDIQLEPPGQQGQEYELHLLSPKLEGLKDWQRKAAAALEKLPELTDVDGRAGGGNLQIDLDIDRDAATRLGIDMRTVTSVLNNSFSQRQIATIYGDLNQYRVILELEPRYTSDPGVLDLVQVIAKDGRRVPLAAFTSRTQSLADDWVPHRDQFAARRVTFSLAQGVSLEKASAAIDRALAPLMFPTDVQAKLSGELDLAGSNSRNQPLLLLGVVLAVYIVLGILYESLAHPLTILSTLPSAGVGAFLALWLTGFEFSLIALLGLFLLIGMVMKNAILMIDFALARQRKEGLEPLEAIRQAARLRLRPILMTNMAAILGAVPLVLGVGEGAEMRQPLGICIVGGLLVSQILTLYTTPVVYVAIDALQSFVRQWKPFPIQPIEAGS</sequence>
<protein>
    <submittedName>
        <fullName evidence="9">Acriflavine resistance protein B</fullName>
    </submittedName>
</protein>
<keyword evidence="5 8" id="KW-0812">Transmembrane</keyword>
<keyword evidence="3" id="KW-1003">Cell membrane</keyword>
<keyword evidence="2" id="KW-0813">Transport</keyword>
<evidence type="ECO:0000256" key="3">
    <source>
        <dbReference type="ARBA" id="ARBA00022475"/>
    </source>
</evidence>
<keyword evidence="10" id="KW-1185">Reference proteome</keyword>
<evidence type="ECO:0000313" key="10">
    <source>
        <dbReference type="Proteomes" id="UP000218272"/>
    </source>
</evidence>
<evidence type="ECO:0000256" key="6">
    <source>
        <dbReference type="ARBA" id="ARBA00022989"/>
    </source>
</evidence>
<dbReference type="PANTHER" id="PTHR32063">
    <property type="match status" value="1"/>
</dbReference>
<feature type="transmembrane region" description="Helical" evidence="8">
    <location>
        <begin position="522"/>
        <end position="541"/>
    </location>
</feature>
<feature type="transmembrane region" description="Helical" evidence="8">
    <location>
        <begin position="900"/>
        <end position="926"/>
    </location>
</feature>
<name>A0A1E1EZB0_9SPHN</name>
<dbReference type="InterPro" id="IPR001036">
    <property type="entry name" value="Acrflvin-R"/>
</dbReference>
<dbReference type="SUPFAM" id="SSF82693">
    <property type="entry name" value="Multidrug efflux transporter AcrB pore domain, PN1, PN2, PC1 and PC2 subdomains"/>
    <property type="match status" value="3"/>
</dbReference>
<dbReference type="Gene3D" id="1.20.1640.10">
    <property type="entry name" value="Multidrug efflux transporter AcrB transmembrane domain"/>
    <property type="match status" value="2"/>
</dbReference>
<dbReference type="Gene3D" id="3.30.70.1320">
    <property type="entry name" value="Multidrug efflux transporter AcrB pore domain like"/>
    <property type="match status" value="1"/>
</dbReference>
<dbReference type="Gene3D" id="3.30.70.1440">
    <property type="entry name" value="Multidrug efflux transporter AcrB pore domain"/>
    <property type="match status" value="1"/>
</dbReference>
<dbReference type="AlphaFoldDB" id="A0A1E1EZB0"/>
<evidence type="ECO:0000256" key="7">
    <source>
        <dbReference type="ARBA" id="ARBA00023136"/>
    </source>
</evidence>
<dbReference type="GO" id="GO:0042910">
    <property type="term" value="F:xenobiotic transmembrane transporter activity"/>
    <property type="evidence" value="ECO:0007669"/>
    <property type="project" value="TreeGrafter"/>
</dbReference>
<dbReference type="GO" id="GO:0005886">
    <property type="term" value="C:plasma membrane"/>
    <property type="evidence" value="ECO:0007669"/>
    <property type="project" value="UniProtKB-SubCell"/>
</dbReference>
<dbReference type="SUPFAM" id="SSF82714">
    <property type="entry name" value="Multidrug efflux transporter AcrB TolC docking domain, DN and DC subdomains"/>
    <property type="match status" value="2"/>
</dbReference>
<evidence type="ECO:0000256" key="8">
    <source>
        <dbReference type="SAM" id="Phobius"/>
    </source>
</evidence>
<dbReference type="PRINTS" id="PR00702">
    <property type="entry name" value="ACRIFLAVINRP"/>
</dbReference>
<dbReference type="Gene3D" id="3.30.2090.10">
    <property type="entry name" value="Multidrug efflux transporter AcrB TolC docking domain, DN and DC subdomains"/>
    <property type="match status" value="2"/>
</dbReference>
<evidence type="ECO:0000256" key="1">
    <source>
        <dbReference type="ARBA" id="ARBA00004429"/>
    </source>
</evidence>
<feature type="transmembrane region" description="Helical" evidence="8">
    <location>
        <begin position="977"/>
        <end position="1004"/>
    </location>
</feature>
<dbReference type="Pfam" id="PF00873">
    <property type="entry name" value="ACR_tran"/>
    <property type="match status" value="1"/>
</dbReference>
<feature type="transmembrane region" description="Helical" evidence="8">
    <location>
        <begin position="333"/>
        <end position="352"/>
    </location>
</feature>
<proteinExistence type="predicted"/>
<accession>A0A1E1EZB0</accession>
<feature type="transmembrane region" description="Helical" evidence="8">
    <location>
        <begin position="874"/>
        <end position="894"/>
    </location>
</feature>
<dbReference type="FunFam" id="1.20.1640.10:FF:000001">
    <property type="entry name" value="Efflux pump membrane transporter"/>
    <property type="match status" value="1"/>
</dbReference>
<feature type="transmembrane region" description="Helical" evidence="8">
    <location>
        <begin position="465"/>
        <end position="489"/>
    </location>
</feature>
<feature type="transmembrane region" description="Helical" evidence="8">
    <location>
        <begin position="430"/>
        <end position="459"/>
    </location>
</feature>
<dbReference type="EMBL" id="AP017655">
    <property type="protein sequence ID" value="BAV63608.1"/>
    <property type="molecule type" value="Genomic_DNA"/>
</dbReference>
<keyword evidence="7 8" id="KW-0472">Membrane</keyword>
<keyword evidence="6 8" id="KW-1133">Transmembrane helix</keyword>
<feature type="transmembrane region" description="Helical" evidence="8">
    <location>
        <begin position="850"/>
        <end position="867"/>
    </location>
</feature>
<dbReference type="Proteomes" id="UP000218272">
    <property type="component" value="Chromosome SCLO_1"/>
</dbReference>
<keyword evidence="4" id="KW-0997">Cell inner membrane</keyword>